<keyword evidence="4" id="KW-1185">Reference proteome</keyword>
<evidence type="ECO:0000313" key="3">
    <source>
        <dbReference type="EMBL" id="MFG6447264.1"/>
    </source>
</evidence>
<feature type="transmembrane region" description="Helical" evidence="2">
    <location>
        <begin position="20"/>
        <end position="41"/>
    </location>
</feature>
<evidence type="ECO:0000256" key="1">
    <source>
        <dbReference type="SAM" id="MobiDB-lite"/>
    </source>
</evidence>
<dbReference type="Proteomes" id="UP001606099">
    <property type="component" value="Unassembled WGS sequence"/>
</dbReference>
<keyword evidence="2" id="KW-0472">Membrane</keyword>
<keyword evidence="2" id="KW-0812">Transmembrane</keyword>
<feature type="compositionally biased region" description="Pro residues" evidence="1">
    <location>
        <begin position="100"/>
        <end position="110"/>
    </location>
</feature>
<keyword evidence="2" id="KW-1133">Transmembrane helix</keyword>
<dbReference type="RefSeq" id="WP_394458634.1">
    <property type="nucleotide sequence ID" value="NZ_JBIGHZ010000001.1"/>
</dbReference>
<feature type="compositionally biased region" description="Low complexity" evidence="1">
    <location>
        <begin position="111"/>
        <end position="122"/>
    </location>
</feature>
<gene>
    <name evidence="3" type="ORF">ACG0Z6_03295</name>
</gene>
<reference evidence="3 4" key="1">
    <citation type="submission" date="2024-08" db="EMBL/GenBank/DDBJ databases">
        <authorList>
            <person name="Lu H."/>
        </authorList>
    </citation>
    <scope>NUCLEOTIDE SEQUENCE [LARGE SCALE GENOMIC DNA]</scope>
    <source>
        <strain evidence="3 4">BYS180W</strain>
    </source>
</reference>
<comment type="caution">
    <text evidence="3">The sequence shown here is derived from an EMBL/GenBank/DDBJ whole genome shotgun (WGS) entry which is preliminary data.</text>
</comment>
<dbReference type="EMBL" id="JBIGHZ010000001">
    <property type="protein sequence ID" value="MFG6447264.1"/>
    <property type="molecule type" value="Genomic_DNA"/>
</dbReference>
<name>A0ABW7FSF3_9BURK</name>
<sequence length="213" mass="22056">MNLPDTSTLPPRRAKPQRIFALLAVLAGHGLLGWMASRAVLNTPTKPPDSAQFITLRLLPERTQPTPTAAPAAQPPAARAVLQRPQRERDSRTPSASPEPTTPSPAPPSPSSAVAEAALPSEVPASAPRYGSLLQSAGTRHALGQAGKAPLLAERADTATQTPQRPDASTRLGQNIQKAGHGDCLKGEFAGAGAGLLSLPLLVYAQATGQCAR</sequence>
<accession>A0ABW7FSF3</accession>
<evidence type="ECO:0000313" key="4">
    <source>
        <dbReference type="Proteomes" id="UP001606099"/>
    </source>
</evidence>
<feature type="region of interest" description="Disordered" evidence="1">
    <location>
        <begin position="64"/>
        <end position="122"/>
    </location>
</feature>
<organism evidence="3 4">
    <name type="scientific">Roseateles rivi</name>
    <dbReference type="NCBI Taxonomy" id="3299028"/>
    <lineage>
        <taxon>Bacteria</taxon>
        <taxon>Pseudomonadati</taxon>
        <taxon>Pseudomonadota</taxon>
        <taxon>Betaproteobacteria</taxon>
        <taxon>Burkholderiales</taxon>
        <taxon>Sphaerotilaceae</taxon>
        <taxon>Roseateles</taxon>
    </lineage>
</organism>
<feature type="compositionally biased region" description="Low complexity" evidence="1">
    <location>
        <begin position="64"/>
        <end position="84"/>
    </location>
</feature>
<evidence type="ECO:0000256" key="2">
    <source>
        <dbReference type="SAM" id="Phobius"/>
    </source>
</evidence>
<protein>
    <submittedName>
        <fullName evidence="3">Uncharacterized protein</fullName>
    </submittedName>
</protein>
<proteinExistence type="predicted"/>